<dbReference type="InterPro" id="IPR010611">
    <property type="entry name" value="3D_dom"/>
</dbReference>
<evidence type="ECO:0000313" key="9">
    <source>
        <dbReference type="Proteomes" id="UP001165384"/>
    </source>
</evidence>
<feature type="signal peptide" evidence="6">
    <location>
        <begin position="1"/>
        <end position="20"/>
    </location>
</feature>
<dbReference type="SMART" id="SM00925">
    <property type="entry name" value="MltA"/>
    <property type="match status" value="1"/>
</dbReference>
<comment type="catalytic activity">
    <reaction evidence="1">
        <text>Exolytic cleavage of the (1-&gt;4)-beta-glycosidic linkage between N-acetylmuramic acid (MurNAc) and N-acetylglucosamine (GlcNAc) residues in peptidoglycan, from either the reducing or the non-reducing ends of the peptidoglycan chains, with concomitant formation of a 1,6-anhydrobond in the MurNAc residue.</text>
        <dbReference type="EC" id="4.2.2.n1"/>
    </reaction>
</comment>
<proteinExistence type="predicted"/>
<dbReference type="PROSITE" id="PS51257">
    <property type="entry name" value="PROKAR_LIPOPROTEIN"/>
    <property type="match status" value="1"/>
</dbReference>
<evidence type="ECO:0000256" key="3">
    <source>
        <dbReference type="ARBA" id="ARBA00023239"/>
    </source>
</evidence>
<dbReference type="RefSeq" id="WP_275706225.1">
    <property type="nucleotide sequence ID" value="NZ_JAKLTN010000001.1"/>
</dbReference>
<protein>
    <recommendedName>
        <fullName evidence="2">peptidoglycan lytic exotransglycosylase</fullName>
        <ecNumber evidence="2">4.2.2.n1</ecNumber>
    </recommendedName>
    <alternativeName>
        <fullName evidence="5">Murein hydrolase A</fullName>
    </alternativeName>
</protein>
<comment type="caution">
    <text evidence="8">The sequence shown here is derived from an EMBL/GenBank/DDBJ whole genome shotgun (WGS) entry which is preliminary data.</text>
</comment>
<keyword evidence="3" id="KW-0456">Lyase</keyword>
<dbReference type="Pfam" id="PF03562">
    <property type="entry name" value="MltA"/>
    <property type="match status" value="1"/>
</dbReference>
<dbReference type="Proteomes" id="UP001165384">
    <property type="component" value="Unassembled WGS sequence"/>
</dbReference>
<dbReference type="Pfam" id="PF06725">
    <property type="entry name" value="3D"/>
    <property type="match status" value="1"/>
</dbReference>
<feature type="chain" id="PRO_5045680054" description="peptidoglycan lytic exotransglycosylase" evidence="6">
    <location>
        <begin position="21"/>
        <end position="413"/>
    </location>
</feature>
<reference evidence="8" key="1">
    <citation type="submission" date="2022-01" db="EMBL/GenBank/DDBJ databases">
        <authorList>
            <person name="Jo J.-H."/>
            <person name="Im W.-T."/>
        </authorList>
    </citation>
    <scope>NUCLEOTIDE SEQUENCE</scope>
    <source>
        <strain evidence="8">XY25</strain>
    </source>
</reference>
<dbReference type="PANTHER" id="PTHR30124">
    <property type="entry name" value="MEMBRANE-BOUND LYTIC MUREIN TRANSGLYCOSYLASE A"/>
    <property type="match status" value="1"/>
</dbReference>
<evidence type="ECO:0000256" key="2">
    <source>
        <dbReference type="ARBA" id="ARBA00012587"/>
    </source>
</evidence>
<keyword evidence="9" id="KW-1185">Reference proteome</keyword>
<feature type="domain" description="Lytic transglycosylase MltA" evidence="7">
    <location>
        <begin position="154"/>
        <end position="311"/>
    </location>
</feature>
<dbReference type="EMBL" id="JAKLTN010000001">
    <property type="protein sequence ID" value="MCG2575372.1"/>
    <property type="molecule type" value="Genomic_DNA"/>
</dbReference>
<dbReference type="PIRSF" id="PIRSF019422">
    <property type="entry name" value="MltA"/>
    <property type="match status" value="1"/>
</dbReference>
<dbReference type="InterPro" id="IPR005300">
    <property type="entry name" value="MltA_B"/>
</dbReference>
<sequence>MRKIQAAAFLFVALVVTLMAGCSSVPPVSAPPATPAPAACAPCPSCPVCPAVTPTPVQPPPFARSLQTAAWSDLPGWSEDDVAAAWPAFLLSCRGVASKGNGAGWKRVCDLAKGSDGKPGLDVRRFFEQNLKPYAIVNGDGAVNGLVTGYYEPLLRGSRNRMKGYEQPVRGVPDDLLTIDLSAVFPELKDKRVRGRLEGNKVVPYWSRAEIAAKGDRLPSKTLLYVDDAVELFFLQVQGSGRVKLPDGSLVRLNYADQNGHPYQSIGKTLVERGELKLEEASMQGIQSWARANPARLDALLNANPSYVFFREVPNSDGGPVGALGVPLTAERSIAIDPRSVPLGSPVFLATTRPNSAQAMNRLVMAQDTGGAIKGAVRADFFWGFGKEAGEQAGRMKQSGRMWILLPPELAPK</sequence>
<evidence type="ECO:0000313" key="8">
    <source>
        <dbReference type="EMBL" id="MCG2575372.1"/>
    </source>
</evidence>
<evidence type="ECO:0000256" key="6">
    <source>
        <dbReference type="SAM" id="SignalP"/>
    </source>
</evidence>
<dbReference type="SUPFAM" id="SSF50685">
    <property type="entry name" value="Barwin-like endoglucanases"/>
    <property type="match status" value="1"/>
</dbReference>
<dbReference type="PANTHER" id="PTHR30124:SF0">
    <property type="entry name" value="MEMBRANE-BOUND LYTIC MUREIN TRANSGLYCOSYLASE A"/>
    <property type="match status" value="1"/>
</dbReference>
<keyword evidence="6" id="KW-0732">Signal</keyword>
<evidence type="ECO:0000256" key="1">
    <source>
        <dbReference type="ARBA" id="ARBA00001420"/>
    </source>
</evidence>
<dbReference type="CDD" id="cd14668">
    <property type="entry name" value="mlta_B"/>
    <property type="match status" value="1"/>
</dbReference>
<dbReference type="InterPro" id="IPR026044">
    <property type="entry name" value="MltA"/>
</dbReference>
<gene>
    <name evidence="8" type="ORF">LZ012_00010</name>
</gene>
<evidence type="ECO:0000259" key="7">
    <source>
        <dbReference type="SMART" id="SM00925"/>
    </source>
</evidence>
<dbReference type="Gene3D" id="2.40.240.50">
    <property type="entry name" value="Barwin-like endoglucanases"/>
    <property type="match status" value="1"/>
</dbReference>
<dbReference type="InterPro" id="IPR036908">
    <property type="entry name" value="RlpA-like_sf"/>
</dbReference>
<evidence type="ECO:0000256" key="4">
    <source>
        <dbReference type="ARBA" id="ARBA00023316"/>
    </source>
</evidence>
<organism evidence="8 9">
    <name type="scientific">Dechloromonas hankyongensis</name>
    <dbReference type="NCBI Taxonomy" id="2908002"/>
    <lineage>
        <taxon>Bacteria</taxon>
        <taxon>Pseudomonadati</taxon>
        <taxon>Pseudomonadota</taxon>
        <taxon>Betaproteobacteria</taxon>
        <taxon>Rhodocyclales</taxon>
        <taxon>Azonexaceae</taxon>
        <taxon>Dechloromonas</taxon>
    </lineage>
</organism>
<accession>A0ABS9JWT8</accession>
<name>A0ABS9JWT8_9RHOO</name>
<evidence type="ECO:0000256" key="5">
    <source>
        <dbReference type="ARBA" id="ARBA00030918"/>
    </source>
</evidence>
<dbReference type="Gene3D" id="2.40.40.10">
    <property type="entry name" value="RlpA-like domain"/>
    <property type="match status" value="1"/>
</dbReference>
<keyword evidence="4" id="KW-0961">Cell wall biogenesis/degradation</keyword>
<dbReference type="CDD" id="cd14485">
    <property type="entry name" value="mltA_like_LT_A"/>
    <property type="match status" value="1"/>
</dbReference>
<dbReference type="EC" id="4.2.2.n1" evidence="2"/>